<dbReference type="OrthoDB" id="5985387at2759"/>
<organism evidence="8 9">
    <name type="scientific">Desmophyllum pertusum</name>
    <dbReference type="NCBI Taxonomy" id="174260"/>
    <lineage>
        <taxon>Eukaryota</taxon>
        <taxon>Metazoa</taxon>
        <taxon>Cnidaria</taxon>
        <taxon>Anthozoa</taxon>
        <taxon>Hexacorallia</taxon>
        <taxon>Scleractinia</taxon>
        <taxon>Caryophylliina</taxon>
        <taxon>Caryophylliidae</taxon>
        <taxon>Desmophyllum</taxon>
    </lineage>
</organism>
<dbReference type="PROSITE" id="PS50262">
    <property type="entry name" value="G_PROTEIN_RECEP_F1_2"/>
    <property type="match status" value="1"/>
</dbReference>
<name>A0A9X0CV80_9CNID</name>
<evidence type="ECO:0000256" key="5">
    <source>
        <dbReference type="ARBA" id="ARBA00023136"/>
    </source>
</evidence>
<accession>A0A9X0CV80</accession>
<evidence type="ECO:0000259" key="7">
    <source>
        <dbReference type="PROSITE" id="PS50262"/>
    </source>
</evidence>
<evidence type="ECO:0000256" key="4">
    <source>
        <dbReference type="ARBA" id="ARBA00022989"/>
    </source>
</evidence>
<feature type="transmembrane region" description="Helical" evidence="6">
    <location>
        <begin position="262"/>
        <end position="284"/>
    </location>
</feature>
<evidence type="ECO:0000313" key="9">
    <source>
        <dbReference type="Proteomes" id="UP001163046"/>
    </source>
</evidence>
<dbReference type="Pfam" id="PF00001">
    <property type="entry name" value="7tm_1"/>
    <property type="match status" value="1"/>
</dbReference>
<dbReference type="SMART" id="SM01381">
    <property type="entry name" value="7TM_GPCR_Srsx"/>
    <property type="match status" value="1"/>
</dbReference>
<keyword evidence="3 6" id="KW-0812">Transmembrane</keyword>
<dbReference type="Gene3D" id="1.20.1070.10">
    <property type="entry name" value="Rhodopsin 7-helix transmembrane proteins"/>
    <property type="match status" value="1"/>
</dbReference>
<dbReference type="SUPFAM" id="SSF81321">
    <property type="entry name" value="Family A G protein-coupled receptor-like"/>
    <property type="match status" value="1"/>
</dbReference>
<protein>
    <recommendedName>
        <fullName evidence="7">G-protein coupled receptors family 1 profile domain-containing protein</fullName>
    </recommendedName>
</protein>
<feature type="transmembrane region" description="Helical" evidence="6">
    <location>
        <begin position="62"/>
        <end position="85"/>
    </location>
</feature>
<dbReference type="GO" id="GO:0005886">
    <property type="term" value="C:plasma membrane"/>
    <property type="evidence" value="ECO:0007669"/>
    <property type="project" value="UniProtKB-SubCell"/>
</dbReference>
<comment type="subcellular location">
    <subcellularLocation>
        <location evidence="1">Cell membrane</location>
        <topology evidence="1">Multi-pass membrane protein</topology>
    </subcellularLocation>
</comment>
<dbReference type="PANTHER" id="PTHR22750">
    <property type="entry name" value="G-PROTEIN COUPLED RECEPTOR"/>
    <property type="match status" value="1"/>
</dbReference>
<dbReference type="EMBL" id="MU826827">
    <property type="protein sequence ID" value="KAJ7374609.1"/>
    <property type="molecule type" value="Genomic_DNA"/>
</dbReference>
<evidence type="ECO:0000256" key="3">
    <source>
        <dbReference type="ARBA" id="ARBA00022692"/>
    </source>
</evidence>
<dbReference type="InterPro" id="IPR000276">
    <property type="entry name" value="GPCR_Rhodpsn"/>
</dbReference>
<comment type="caution">
    <text evidence="8">The sequence shown here is derived from an EMBL/GenBank/DDBJ whole genome shotgun (WGS) entry which is preliminary data.</text>
</comment>
<feature type="transmembrane region" description="Helical" evidence="6">
    <location>
        <begin position="170"/>
        <end position="192"/>
    </location>
</feature>
<keyword evidence="4 6" id="KW-1133">Transmembrane helix</keyword>
<evidence type="ECO:0000256" key="2">
    <source>
        <dbReference type="ARBA" id="ARBA00022475"/>
    </source>
</evidence>
<proteinExistence type="predicted"/>
<dbReference type="PRINTS" id="PR00237">
    <property type="entry name" value="GPCRRHODOPSN"/>
</dbReference>
<keyword evidence="5 6" id="KW-0472">Membrane</keyword>
<dbReference type="InterPro" id="IPR017452">
    <property type="entry name" value="GPCR_Rhodpsn_7TM"/>
</dbReference>
<feature type="transmembrane region" description="Helical" evidence="6">
    <location>
        <begin position="24"/>
        <end position="50"/>
    </location>
</feature>
<feature type="transmembrane region" description="Helical" evidence="6">
    <location>
        <begin position="231"/>
        <end position="250"/>
    </location>
</feature>
<dbReference type="AlphaFoldDB" id="A0A9X0CV80"/>
<feature type="domain" description="G-protein coupled receptors family 1 profile" evidence="7">
    <location>
        <begin position="42"/>
        <end position="282"/>
    </location>
</feature>
<reference evidence="8" key="1">
    <citation type="submission" date="2023-01" db="EMBL/GenBank/DDBJ databases">
        <title>Genome assembly of the deep-sea coral Lophelia pertusa.</title>
        <authorList>
            <person name="Herrera S."/>
            <person name="Cordes E."/>
        </authorList>
    </citation>
    <scope>NUCLEOTIDE SEQUENCE</scope>
    <source>
        <strain evidence="8">USNM1676648</strain>
        <tissue evidence="8">Polyp</tissue>
    </source>
</reference>
<sequence length="319" mass="36524">MNKTHLTCSFLDVNLEETKETLTANILTCFLNAVFSLITCAGNAVILYAIRKTPELHSPSFILLFCLAASDLLVGLICQPFFVAYKRAEIGNDFSVYCPLRMTQSISSWTTSGVSLLTLSAVSIDRLLALTLHLRYNVVVTVPRVFQTVFGLWIFSITVVMLRFWIRNWIIFPVVITLLTFLVTSLSTLKIFQVVRRHHRQISQQQQSVDNHLRSNSVNVLKCRTSAVTVLYVYGLFLIFYLPFCVVMLVDTLTGYTITVKIAYDYAATVVFINSFLNPLVYCWRIREIRRAVKNTLWKDYRLRTEVISWAQSGSQSRQ</sequence>
<keyword evidence="2" id="KW-1003">Cell membrane</keyword>
<dbReference type="Proteomes" id="UP001163046">
    <property type="component" value="Unassembled WGS sequence"/>
</dbReference>
<dbReference type="GO" id="GO:0004930">
    <property type="term" value="F:G protein-coupled receptor activity"/>
    <property type="evidence" value="ECO:0007669"/>
    <property type="project" value="InterPro"/>
</dbReference>
<evidence type="ECO:0000313" key="8">
    <source>
        <dbReference type="EMBL" id="KAJ7374609.1"/>
    </source>
</evidence>
<keyword evidence="9" id="KW-1185">Reference proteome</keyword>
<evidence type="ECO:0000256" key="6">
    <source>
        <dbReference type="SAM" id="Phobius"/>
    </source>
</evidence>
<gene>
    <name evidence="8" type="ORF">OS493_004947</name>
</gene>
<feature type="transmembrane region" description="Helical" evidence="6">
    <location>
        <begin position="145"/>
        <end position="164"/>
    </location>
</feature>
<evidence type="ECO:0000256" key="1">
    <source>
        <dbReference type="ARBA" id="ARBA00004651"/>
    </source>
</evidence>